<protein>
    <submittedName>
        <fullName evidence="2">DUF1801 domain-containing protein</fullName>
    </submittedName>
</protein>
<dbReference type="EMBL" id="JAEKMH010000006">
    <property type="protein sequence ID" value="MBJ3786910.1"/>
    <property type="molecule type" value="Genomic_DNA"/>
</dbReference>
<dbReference type="Proteomes" id="UP000602124">
    <property type="component" value="Unassembled WGS sequence"/>
</dbReference>
<evidence type="ECO:0000313" key="3">
    <source>
        <dbReference type="Proteomes" id="UP000602124"/>
    </source>
</evidence>
<dbReference type="AlphaFoldDB" id="A0A934J159"/>
<accession>A0A934J159</accession>
<dbReference type="Gene3D" id="3.90.1150.200">
    <property type="match status" value="1"/>
</dbReference>
<comment type="caution">
    <text evidence="2">The sequence shown here is derived from an EMBL/GenBank/DDBJ whole genome shotgun (WGS) entry which is preliminary data.</text>
</comment>
<evidence type="ECO:0000259" key="1">
    <source>
        <dbReference type="Pfam" id="PF08818"/>
    </source>
</evidence>
<dbReference type="InterPro" id="IPR014922">
    <property type="entry name" value="YdhG-like"/>
</dbReference>
<name>A0A934J159_9HYPH</name>
<gene>
    <name evidence="2" type="ORF">JEQ47_19460</name>
</gene>
<dbReference type="SUPFAM" id="SSF159888">
    <property type="entry name" value="YdhG-like"/>
    <property type="match status" value="1"/>
</dbReference>
<reference evidence="2" key="1">
    <citation type="submission" date="2020-12" db="EMBL/GenBank/DDBJ databases">
        <title>Devosia sp. MSA67 isolated from Mo River.</title>
        <authorList>
            <person name="Ma F."/>
            <person name="Zi Z."/>
        </authorList>
    </citation>
    <scope>NUCLEOTIDE SEQUENCE</scope>
    <source>
        <strain evidence="2">MSA67</strain>
    </source>
</reference>
<evidence type="ECO:0000313" key="2">
    <source>
        <dbReference type="EMBL" id="MBJ3786910.1"/>
    </source>
</evidence>
<dbReference type="Pfam" id="PF08818">
    <property type="entry name" value="DUF1801"/>
    <property type="match status" value="1"/>
</dbReference>
<keyword evidence="3" id="KW-1185">Reference proteome</keyword>
<organism evidence="2 3">
    <name type="scientific">Devosia sediminis</name>
    <dbReference type="NCBI Taxonomy" id="2798801"/>
    <lineage>
        <taxon>Bacteria</taxon>
        <taxon>Pseudomonadati</taxon>
        <taxon>Pseudomonadota</taxon>
        <taxon>Alphaproteobacteria</taxon>
        <taxon>Hyphomicrobiales</taxon>
        <taxon>Devosiaceae</taxon>
        <taxon>Devosia</taxon>
    </lineage>
</organism>
<sequence length="118" mass="12793">MTEMKTHDDYIAAAPEPFRAELERLRGLIAKALPDAEQVIMYNMPGFRVGSKVVASYAAFAKQCGFYCAAEALSEYADELKAAGLKPSKTGVTFPPMRPIPETLVIDLAQASARAAPR</sequence>
<proteinExistence type="predicted"/>
<feature type="domain" description="YdhG-like" evidence="1">
    <location>
        <begin position="19"/>
        <end position="111"/>
    </location>
</feature>